<dbReference type="InterPro" id="IPR015349">
    <property type="entry name" value="OCT_dom"/>
</dbReference>
<dbReference type="GO" id="GO:0005737">
    <property type="term" value="C:cytoplasm"/>
    <property type="evidence" value="ECO:0007669"/>
    <property type="project" value="UniProtKB-SubCell"/>
</dbReference>
<comment type="subunit">
    <text evidence="9">Monomer.</text>
</comment>
<keyword evidence="6 9" id="KW-0378">Hydrolase</keyword>
<dbReference type="AlphaFoldDB" id="A0A5D0MFP2"/>
<dbReference type="NCBIfam" id="TIGR00231">
    <property type="entry name" value="small_GTP"/>
    <property type="match status" value="1"/>
</dbReference>
<dbReference type="InterPro" id="IPR036726">
    <property type="entry name" value="GTP1_OBG_dom_sf"/>
</dbReference>
<dbReference type="GO" id="GO:0005525">
    <property type="term" value="F:GTP binding"/>
    <property type="evidence" value="ECO:0007669"/>
    <property type="project" value="UniProtKB-UniRule"/>
</dbReference>
<dbReference type="NCBIfam" id="TIGR03595">
    <property type="entry name" value="Obg_CgtA_exten"/>
    <property type="match status" value="1"/>
</dbReference>
<gene>
    <name evidence="13" type="primary">obgE</name>
    <name evidence="9" type="synonym">obg</name>
    <name evidence="13" type="ORF">FXF47_05205</name>
</gene>
<evidence type="ECO:0000259" key="12">
    <source>
        <dbReference type="PROSITE" id="PS51883"/>
    </source>
</evidence>
<dbReference type="InterPro" id="IPR045086">
    <property type="entry name" value="OBG_GTPase"/>
</dbReference>
<sequence>MTMFIDEAKIYTQGGKGGPGCLSFRRQKYRPKGGPDGGKGGDGGNVYLVATKSVKTLFEIKNNPHFKAQSGEPGGPNNRYGKSGDDLIVYVPLGTTVYDDEGNLLTDLIEEKDEYLAAEGGRGGRGNKSFLSNTNRAPRIRELGEPGEKRTLHLELRLIADVGIVGFPNAGKSTLLSVLSNANPKIASYQFTTMEPQLGAIVSQKGYSFVIADLPGLIEGASDGVGLGDRFLKHVRRTRILLHLIDMAGIDGRKPWEDYYKIRKELEKFDKEVAKKEEIIVGNKFDIPRAEENYKKFKEKTGKDIIRISAVSHQNIDELKKKILKKINEIPEPDFKSRIDHHEIHRDKRYFTVEKEGDTFYVEGEYLKKTLEMTDFNLKESIKRATDIMKKLGVYKALREKGAKNGDSVIVSDKFNFIYMED</sequence>
<keyword evidence="4 9" id="KW-0479">Metal-binding</keyword>
<dbReference type="NCBIfam" id="NF008954">
    <property type="entry name" value="PRK12296.1"/>
    <property type="match status" value="1"/>
</dbReference>
<keyword evidence="7 9" id="KW-0460">Magnesium</keyword>
<name>A0A5D0MFP2_9BACT</name>
<dbReference type="FunFam" id="2.70.210.12:FF:000001">
    <property type="entry name" value="GTPase Obg"/>
    <property type="match status" value="1"/>
</dbReference>
<dbReference type="NCBIfam" id="NF008956">
    <property type="entry name" value="PRK12299.1"/>
    <property type="match status" value="1"/>
</dbReference>
<evidence type="ECO:0000256" key="9">
    <source>
        <dbReference type="HAMAP-Rule" id="MF_01454"/>
    </source>
</evidence>
<evidence type="ECO:0000313" key="14">
    <source>
        <dbReference type="Proteomes" id="UP000324143"/>
    </source>
</evidence>
<dbReference type="InterPro" id="IPR006169">
    <property type="entry name" value="GTP1_OBG_dom"/>
</dbReference>
<feature type="binding site" evidence="9">
    <location>
        <begin position="283"/>
        <end position="286"/>
    </location>
    <ligand>
        <name>GTP</name>
        <dbReference type="ChEBI" id="CHEBI:37565"/>
    </ligand>
</feature>
<dbReference type="HAMAP" id="MF_01454">
    <property type="entry name" value="GTPase_Obg"/>
    <property type="match status" value="1"/>
</dbReference>
<dbReference type="EMBL" id="VSIX01000045">
    <property type="protein sequence ID" value="TYB31232.1"/>
    <property type="molecule type" value="Genomic_DNA"/>
</dbReference>
<dbReference type="InterPro" id="IPR014100">
    <property type="entry name" value="GTP-bd_Obg/CgtA"/>
</dbReference>
<reference evidence="13" key="1">
    <citation type="submission" date="2019-08" db="EMBL/GenBank/DDBJ databases">
        <title>Genomic characterization of a novel candidate phylum (ARYD3) from a high temperature, high salinity tertiary oil reservoir in north central Oklahoma, USA.</title>
        <authorList>
            <person name="Youssef N.H."/>
            <person name="Yadav A."/>
            <person name="Elshahed M.S."/>
        </authorList>
    </citation>
    <scope>NUCLEOTIDE SEQUENCE [LARGE SCALE GENOMIC DNA]</scope>
    <source>
        <strain evidence="13">ARYD3</strain>
    </source>
</reference>
<comment type="function">
    <text evidence="9">An essential GTPase which binds GTP, GDP and possibly (p)ppGpp with moderate affinity, with high nucleotide exchange rates and a fairly low GTP hydrolysis rate. Plays a role in control of the cell cycle, stress response, ribosome biogenesis and in those bacteria that undergo differentiation, in morphogenesis control.</text>
</comment>
<dbReference type="InterPro" id="IPR027417">
    <property type="entry name" value="P-loop_NTPase"/>
</dbReference>
<feature type="binding site" evidence="9">
    <location>
        <begin position="166"/>
        <end position="173"/>
    </location>
    <ligand>
        <name>GTP</name>
        <dbReference type="ChEBI" id="CHEBI:37565"/>
    </ligand>
</feature>
<feature type="binding site" evidence="9">
    <location>
        <begin position="309"/>
        <end position="311"/>
    </location>
    <ligand>
        <name>GTP</name>
        <dbReference type="ChEBI" id="CHEBI:37565"/>
    </ligand>
</feature>
<feature type="domain" description="Obg" evidence="12">
    <location>
        <begin position="2"/>
        <end position="159"/>
    </location>
</feature>
<dbReference type="PROSITE" id="PS51710">
    <property type="entry name" value="G_OBG"/>
    <property type="match status" value="1"/>
</dbReference>
<dbReference type="Gene3D" id="3.30.300.350">
    <property type="entry name" value="GTP-binding protein OBG, C-terminal domain"/>
    <property type="match status" value="1"/>
</dbReference>
<evidence type="ECO:0000256" key="2">
    <source>
        <dbReference type="ARBA" id="ARBA00007699"/>
    </source>
</evidence>
<proteinExistence type="inferred from homology"/>
<dbReference type="PROSITE" id="PS00905">
    <property type="entry name" value="GTP1_OBG"/>
    <property type="match status" value="1"/>
</dbReference>
<feature type="domain" description="OCT" evidence="11">
    <location>
        <begin position="343"/>
        <end position="421"/>
    </location>
</feature>
<dbReference type="CDD" id="cd01898">
    <property type="entry name" value="Obg"/>
    <property type="match status" value="1"/>
</dbReference>
<dbReference type="GO" id="GO:0003924">
    <property type="term" value="F:GTPase activity"/>
    <property type="evidence" value="ECO:0007669"/>
    <property type="project" value="UniProtKB-UniRule"/>
</dbReference>
<evidence type="ECO:0000256" key="5">
    <source>
        <dbReference type="ARBA" id="ARBA00022741"/>
    </source>
</evidence>
<evidence type="ECO:0000256" key="1">
    <source>
        <dbReference type="ARBA" id="ARBA00001946"/>
    </source>
</evidence>
<evidence type="ECO:0000313" key="13">
    <source>
        <dbReference type="EMBL" id="TYB31232.1"/>
    </source>
</evidence>
<dbReference type="PROSITE" id="PS51883">
    <property type="entry name" value="OBG"/>
    <property type="match status" value="1"/>
</dbReference>
<feature type="binding site" evidence="9">
    <location>
        <begin position="191"/>
        <end position="195"/>
    </location>
    <ligand>
        <name>GTP</name>
        <dbReference type="ChEBI" id="CHEBI:37565"/>
    </ligand>
</feature>
<dbReference type="NCBIfam" id="TIGR02729">
    <property type="entry name" value="Obg_CgtA"/>
    <property type="match status" value="1"/>
</dbReference>
<keyword evidence="3 9" id="KW-0963">Cytoplasm</keyword>
<comment type="similarity">
    <text evidence="2 9">Belongs to the TRAFAC class OBG-HflX-like GTPase superfamily. OBG GTPase family.</text>
</comment>
<dbReference type="PANTHER" id="PTHR11702:SF31">
    <property type="entry name" value="MITOCHONDRIAL RIBOSOME-ASSOCIATED GTPASE 2"/>
    <property type="match status" value="1"/>
</dbReference>
<dbReference type="SUPFAM" id="SSF102741">
    <property type="entry name" value="Obg GTP-binding protein C-terminal domain"/>
    <property type="match status" value="1"/>
</dbReference>
<evidence type="ECO:0000259" key="10">
    <source>
        <dbReference type="PROSITE" id="PS51710"/>
    </source>
</evidence>
<dbReference type="Gene3D" id="2.70.210.12">
    <property type="entry name" value="GTP1/OBG domain"/>
    <property type="match status" value="1"/>
</dbReference>
<evidence type="ECO:0000256" key="6">
    <source>
        <dbReference type="ARBA" id="ARBA00022801"/>
    </source>
</evidence>
<dbReference type="SUPFAM" id="SSF52540">
    <property type="entry name" value="P-loop containing nucleoside triphosphate hydrolases"/>
    <property type="match status" value="1"/>
</dbReference>
<feature type="domain" description="OBG-type G" evidence="10">
    <location>
        <begin position="160"/>
        <end position="328"/>
    </location>
</feature>
<organism evidence="13 14">
    <name type="scientific">Candidatus Mcinerneyibacterium aminivorans</name>
    <dbReference type="NCBI Taxonomy" id="2703815"/>
    <lineage>
        <taxon>Bacteria</taxon>
        <taxon>Candidatus Macinerneyibacteriota</taxon>
        <taxon>Candidatus Mcinerneyibacteria</taxon>
        <taxon>Candidatus Mcinerneyibacteriales</taxon>
        <taxon>Candidatus Mcinerneyibacteriaceae</taxon>
        <taxon>Candidatus Mcinerneyibacterium</taxon>
    </lineage>
</organism>
<dbReference type="PRINTS" id="PR00326">
    <property type="entry name" value="GTP1OBG"/>
</dbReference>
<dbReference type="SUPFAM" id="SSF82051">
    <property type="entry name" value="Obg GTP-binding protein N-terminal domain"/>
    <property type="match status" value="1"/>
</dbReference>
<dbReference type="NCBIfam" id="NF008955">
    <property type="entry name" value="PRK12297.1"/>
    <property type="match status" value="1"/>
</dbReference>
<comment type="cofactor">
    <cofactor evidence="1 9">
        <name>Mg(2+)</name>
        <dbReference type="ChEBI" id="CHEBI:18420"/>
    </cofactor>
</comment>
<dbReference type="GO" id="GO:0042254">
    <property type="term" value="P:ribosome biogenesis"/>
    <property type="evidence" value="ECO:0007669"/>
    <property type="project" value="UniProtKB-UniRule"/>
</dbReference>
<evidence type="ECO:0000259" key="11">
    <source>
        <dbReference type="PROSITE" id="PS51881"/>
    </source>
</evidence>
<feature type="binding site" evidence="9">
    <location>
        <position position="193"/>
    </location>
    <ligand>
        <name>Mg(2+)</name>
        <dbReference type="ChEBI" id="CHEBI:18420"/>
    </ligand>
</feature>
<evidence type="ECO:0000256" key="3">
    <source>
        <dbReference type="ARBA" id="ARBA00022490"/>
    </source>
</evidence>
<feature type="binding site" evidence="9">
    <location>
        <position position="173"/>
    </location>
    <ligand>
        <name>Mg(2+)</name>
        <dbReference type="ChEBI" id="CHEBI:18420"/>
    </ligand>
</feature>
<dbReference type="Gene3D" id="3.40.50.300">
    <property type="entry name" value="P-loop containing nucleotide triphosphate hydrolases"/>
    <property type="match status" value="1"/>
</dbReference>
<dbReference type="EC" id="3.6.5.-" evidence="9"/>
<keyword evidence="5 9" id="KW-0547">Nucleotide-binding</keyword>
<dbReference type="InterPro" id="IPR006074">
    <property type="entry name" value="GTP1-OBG_CS"/>
</dbReference>
<keyword evidence="8 9" id="KW-0342">GTP-binding</keyword>
<evidence type="ECO:0000256" key="4">
    <source>
        <dbReference type="ARBA" id="ARBA00022723"/>
    </source>
</evidence>
<accession>A0A5D0MFP2</accession>
<dbReference type="PIRSF" id="PIRSF002401">
    <property type="entry name" value="GTP_bd_Obg/CgtA"/>
    <property type="match status" value="1"/>
</dbReference>
<keyword evidence="14" id="KW-1185">Reference proteome</keyword>
<dbReference type="InterPro" id="IPR036346">
    <property type="entry name" value="GTP-bd_prot_GTP1/OBG_C_sf"/>
</dbReference>
<dbReference type="GO" id="GO:0000287">
    <property type="term" value="F:magnesium ion binding"/>
    <property type="evidence" value="ECO:0007669"/>
    <property type="project" value="InterPro"/>
</dbReference>
<dbReference type="Pfam" id="PF01926">
    <property type="entry name" value="MMR_HSR1"/>
    <property type="match status" value="1"/>
</dbReference>
<comment type="subcellular location">
    <subcellularLocation>
        <location evidence="9">Cytoplasm</location>
    </subcellularLocation>
</comment>
<evidence type="ECO:0000256" key="8">
    <source>
        <dbReference type="ARBA" id="ARBA00023134"/>
    </source>
</evidence>
<dbReference type="Pfam" id="PF01018">
    <property type="entry name" value="GTP1_OBG"/>
    <property type="match status" value="1"/>
</dbReference>
<dbReference type="Pfam" id="PF09269">
    <property type="entry name" value="DUF1967"/>
    <property type="match status" value="1"/>
</dbReference>
<dbReference type="InterPro" id="IPR006073">
    <property type="entry name" value="GTP-bd"/>
</dbReference>
<dbReference type="PROSITE" id="PS51881">
    <property type="entry name" value="OCT"/>
    <property type="match status" value="1"/>
</dbReference>
<dbReference type="Proteomes" id="UP000324143">
    <property type="component" value="Unassembled WGS sequence"/>
</dbReference>
<protein>
    <recommendedName>
        <fullName evidence="9">GTPase Obg</fullName>
        <ecNumber evidence="9">3.6.5.-</ecNumber>
    </recommendedName>
    <alternativeName>
        <fullName evidence="9">GTP-binding protein Obg</fullName>
    </alternativeName>
</protein>
<evidence type="ECO:0000256" key="7">
    <source>
        <dbReference type="ARBA" id="ARBA00022842"/>
    </source>
</evidence>
<dbReference type="PANTHER" id="PTHR11702">
    <property type="entry name" value="DEVELOPMENTALLY REGULATED GTP-BINDING PROTEIN-RELATED"/>
    <property type="match status" value="1"/>
</dbReference>
<dbReference type="InterPro" id="IPR031167">
    <property type="entry name" value="G_OBG"/>
</dbReference>
<comment type="caution">
    <text evidence="13">The sequence shown here is derived from an EMBL/GenBank/DDBJ whole genome shotgun (WGS) entry which is preliminary data.</text>
</comment>
<feature type="binding site" evidence="9">
    <location>
        <begin position="213"/>
        <end position="216"/>
    </location>
    <ligand>
        <name>GTP</name>
        <dbReference type="ChEBI" id="CHEBI:37565"/>
    </ligand>
</feature>
<dbReference type="InterPro" id="IPR005225">
    <property type="entry name" value="Small_GTP-bd"/>
</dbReference>